<keyword evidence="4" id="KW-0547">Nucleotide-binding</keyword>
<dbReference type="InterPro" id="IPR006935">
    <property type="entry name" value="Helicase/UvrB_N"/>
</dbReference>
<dbReference type="GO" id="GO:0016787">
    <property type="term" value="F:hydrolase activity"/>
    <property type="evidence" value="ECO:0007669"/>
    <property type="project" value="InterPro"/>
</dbReference>
<feature type="compositionally biased region" description="Polar residues" evidence="2">
    <location>
        <begin position="448"/>
        <end position="459"/>
    </location>
</feature>
<accession>A0A8J7HHC2</accession>
<dbReference type="Proteomes" id="UP000599391">
    <property type="component" value="Unassembled WGS sequence"/>
</dbReference>
<dbReference type="RefSeq" id="WP_214440916.1">
    <property type="nucleotide sequence ID" value="NZ_JAECZB010000080.1"/>
</dbReference>
<dbReference type="AlphaFoldDB" id="A0A8J7HHC2"/>
<keyword evidence="1" id="KW-0175">Coiled coil</keyword>
<dbReference type="GO" id="GO:0003677">
    <property type="term" value="F:DNA binding"/>
    <property type="evidence" value="ECO:0007669"/>
    <property type="project" value="InterPro"/>
</dbReference>
<dbReference type="InterPro" id="IPR027417">
    <property type="entry name" value="P-loop_NTPase"/>
</dbReference>
<dbReference type="Pfam" id="PF04851">
    <property type="entry name" value="ResIII"/>
    <property type="match status" value="1"/>
</dbReference>
<keyword evidence="4" id="KW-0347">Helicase</keyword>
<keyword evidence="5" id="KW-1185">Reference proteome</keyword>
<keyword evidence="4" id="KW-0067">ATP-binding</keyword>
<feature type="region of interest" description="Disordered" evidence="2">
    <location>
        <begin position="431"/>
        <end position="459"/>
    </location>
</feature>
<evidence type="ECO:0000313" key="5">
    <source>
        <dbReference type="Proteomes" id="UP000599391"/>
    </source>
</evidence>
<dbReference type="Gene3D" id="3.40.50.300">
    <property type="entry name" value="P-loop containing nucleotide triphosphate hydrolases"/>
    <property type="match status" value="2"/>
</dbReference>
<feature type="coiled-coil region" evidence="1">
    <location>
        <begin position="513"/>
        <end position="540"/>
    </location>
</feature>
<feature type="compositionally biased region" description="Basic and acidic residues" evidence="2">
    <location>
        <begin position="431"/>
        <end position="441"/>
    </location>
</feature>
<proteinExistence type="predicted"/>
<protein>
    <submittedName>
        <fullName evidence="4">DEAD/DEAH box helicase family protein</fullName>
    </submittedName>
</protein>
<dbReference type="GO" id="GO:0005829">
    <property type="term" value="C:cytosol"/>
    <property type="evidence" value="ECO:0007669"/>
    <property type="project" value="TreeGrafter"/>
</dbReference>
<feature type="domain" description="Helicase ATP-binding" evidence="3">
    <location>
        <begin position="17"/>
        <end position="192"/>
    </location>
</feature>
<reference evidence="4 5" key="1">
    <citation type="journal article" date="2021" name="Int. J. Syst. Evol. Microbiol.">
        <title>Amazonocrinis nigriterrae gen. nov., sp. nov., Atlanticothrix silvestris gen. nov., sp. nov. and Dendronalium phyllosphericum gen. nov., sp. nov., nostocacean cyanobacteria from Brazilian environments.</title>
        <authorList>
            <person name="Alvarenga D.O."/>
            <person name="Andreote A.P.D."/>
            <person name="Branco L.H.Z."/>
            <person name="Delbaje E."/>
            <person name="Cruz R.B."/>
            <person name="Varani A.M."/>
            <person name="Fiore M.F."/>
        </authorList>
    </citation>
    <scope>NUCLEOTIDE SEQUENCE [LARGE SCALE GENOMIC DNA]</scope>
    <source>
        <strain evidence="4 5">CENA357</strain>
    </source>
</reference>
<dbReference type="SMART" id="SM00487">
    <property type="entry name" value="DEXDc"/>
    <property type="match status" value="1"/>
</dbReference>
<dbReference type="PANTHER" id="PTHR47396">
    <property type="entry name" value="TYPE I RESTRICTION ENZYME ECOKI R PROTEIN"/>
    <property type="match status" value="1"/>
</dbReference>
<dbReference type="PANTHER" id="PTHR47396:SF1">
    <property type="entry name" value="ATP-DEPENDENT HELICASE IRC3-RELATED"/>
    <property type="match status" value="1"/>
</dbReference>
<sequence length="642" mass="73111">MPERFAPRDWQERFVRAYQTNLKKNFLLEACTSAGKTAGALHAFDSLKNVLDWRFLVVVVPAEHLMRQYAQDAFNLFGLNLFYSGTVRSLGRLPTPEELLQQHYHGLVVSYQWLSYSNNSSLLLNNLSRTVAGKVFLILDEVHHTSSDLAFGQACERAFPDTIVSHRLMTSGTPFRSDNRRILGNWLTYTPIEENAYQCIPDFQYRLADALSDEIIPPFSFVTMEGEFAYRRGRAVYNGRTFTNATNEQQLKDALNTAIDVEGGWVKEAIEWAHIRMKRDRAKGLPECATYVRVPTILAARQMKERIRRLTNEDALVVVSRDDELGSISNFQFGRDSSEQIEQFAAETGYSARSWIIGVGMLGEGVSIKRLKYRIHATNIRAILSFMQDLGRLLRRFPEDNPEPVETLIPAHPDLIDLAVSALNEIAHVVREREENDRSQDESGVNDAGNSQGGQQLTLSNFMPISSTGELGRQIVDGEEIDSEYANVAEWAITNKPIWQIFPKTPAHLAQMLKDDKALFDILRREYEEALNQISNTQSSSSAVIPDGFPSEYERYLPTKKTAFARREANKKAYRLACILYGNASEEDKREKVKQIHTIAKSRNCLPTNNSFIAHEGWERVYQWLRERITDAPTRIKGIEDL</sequence>
<dbReference type="InterPro" id="IPR014001">
    <property type="entry name" value="Helicase_ATP-bd"/>
</dbReference>
<evidence type="ECO:0000256" key="2">
    <source>
        <dbReference type="SAM" id="MobiDB-lite"/>
    </source>
</evidence>
<dbReference type="PROSITE" id="PS51192">
    <property type="entry name" value="HELICASE_ATP_BIND_1"/>
    <property type="match status" value="1"/>
</dbReference>
<evidence type="ECO:0000313" key="4">
    <source>
        <dbReference type="EMBL" id="MBH8554683.1"/>
    </source>
</evidence>
<organism evidence="4 5">
    <name type="scientific">Atlanticothrix silvestris CENA357</name>
    <dbReference type="NCBI Taxonomy" id="1725252"/>
    <lineage>
        <taxon>Bacteria</taxon>
        <taxon>Bacillati</taxon>
        <taxon>Cyanobacteriota</taxon>
        <taxon>Cyanophyceae</taxon>
        <taxon>Nostocales</taxon>
        <taxon>Nodulariaceae</taxon>
        <taxon>Atlanticothrix</taxon>
        <taxon>Atlanticothrix silvestris</taxon>
    </lineage>
</organism>
<keyword evidence="4" id="KW-0378">Hydrolase</keyword>
<dbReference type="GO" id="GO:0004386">
    <property type="term" value="F:helicase activity"/>
    <property type="evidence" value="ECO:0007669"/>
    <property type="project" value="UniProtKB-KW"/>
</dbReference>
<dbReference type="EMBL" id="JAECZB010000080">
    <property type="protein sequence ID" value="MBH8554683.1"/>
    <property type="molecule type" value="Genomic_DNA"/>
</dbReference>
<name>A0A8J7HHC2_9CYAN</name>
<comment type="caution">
    <text evidence="4">The sequence shown here is derived from an EMBL/GenBank/DDBJ whole genome shotgun (WGS) entry which is preliminary data.</text>
</comment>
<dbReference type="InterPro" id="IPR050742">
    <property type="entry name" value="Helicase_Restrict-Modif_Enz"/>
</dbReference>
<evidence type="ECO:0000256" key="1">
    <source>
        <dbReference type="SAM" id="Coils"/>
    </source>
</evidence>
<dbReference type="SUPFAM" id="SSF52540">
    <property type="entry name" value="P-loop containing nucleoside triphosphate hydrolases"/>
    <property type="match status" value="2"/>
</dbReference>
<evidence type="ECO:0000259" key="3">
    <source>
        <dbReference type="PROSITE" id="PS51192"/>
    </source>
</evidence>
<gene>
    <name evidence="4" type="ORF">I8751_20440</name>
</gene>
<dbReference type="GO" id="GO:0005524">
    <property type="term" value="F:ATP binding"/>
    <property type="evidence" value="ECO:0007669"/>
    <property type="project" value="InterPro"/>
</dbReference>